<name>A0AAE1AC64_9GAST</name>
<evidence type="ECO:0000313" key="1">
    <source>
        <dbReference type="EMBL" id="KAK3783987.1"/>
    </source>
</evidence>
<keyword evidence="2" id="KW-1185">Reference proteome</keyword>
<evidence type="ECO:0000313" key="2">
    <source>
        <dbReference type="Proteomes" id="UP001283361"/>
    </source>
</evidence>
<dbReference type="EMBL" id="JAWDGP010002318">
    <property type="protein sequence ID" value="KAK3783987.1"/>
    <property type="molecule type" value="Genomic_DNA"/>
</dbReference>
<comment type="caution">
    <text evidence="1">The sequence shown here is derived from an EMBL/GenBank/DDBJ whole genome shotgun (WGS) entry which is preliminary data.</text>
</comment>
<protein>
    <submittedName>
        <fullName evidence="1">Uncharacterized protein</fullName>
    </submittedName>
</protein>
<dbReference type="AlphaFoldDB" id="A0AAE1AC64"/>
<sequence length="38" mass="4471">MNVRSRRILSQPAFSRSFSPGAWVQYDERKEPENTCLN</sequence>
<accession>A0AAE1AC64</accession>
<gene>
    <name evidence="1" type="ORF">RRG08_059395</name>
</gene>
<dbReference type="Proteomes" id="UP001283361">
    <property type="component" value="Unassembled WGS sequence"/>
</dbReference>
<proteinExistence type="predicted"/>
<reference evidence="1" key="1">
    <citation type="journal article" date="2023" name="G3 (Bethesda)">
        <title>A reference genome for the long-term kleptoplast-retaining sea slug Elysia crispata morphotype clarki.</title>
        <authorList>
            <person name="Eastman K.E."/>
            <person name="Pendleton A.L."/>
            <person name="Shaikh M.A."/>
            <person name="Suttiyut T."/>
            <person name="Ogas R."/>
            <person name="Tomko P."/>
            <person name="Gavelis G."/>
            <person name="Widhalm J.R."/>
            <person name="Wisecaver J.H."/>
        </authorList>
    </citation>
    <scope>NUCLEOTIDE SEQUENCE</scope>
    <source>
        <strain evidence="1">ECLA1</strain>
    </source>
</reference>
<organism evidence="1 2">
    <name type="scientific">Elysia crispata</name>
    <name type="common">lettuce slug</name>
    <dbReference type="NCBI Taxonomy" id="231223"/>
    <lineage>
        <taxon>Eukaryota</taxon>
        <taxon>Metazoa</taxon>
        <taxon>Spiralia</taxon>
        <taxon>Lophotrochozoa</taxon>
        <taxon>Mollusca</taxon>
        <taxon>Gastropoda</taxon>
        <taxon>Heterobranchia</taxon>
        <taxon>Euthyneura</taxon>
        <taxon>Panpulmonata</taxon>
        <taxon>Sacoglossa</taxon>
        <taxon>Placobranchoidea</taxon>
        <taxon>Plakobranchidae</taxon>
        <taxon>Elysia</taxon>
    </lineage>
</organism>
<feature type="non-terminal residue" evidence="1">
    <location>
        <position position="38"/>
    </location>
</feature>